<evidence type="ECO:0000256" key="2">
    <source>
        <dbReference type="ARBA" id="ARBA00022448"/>
    </source>
</evidence>
<name>A0A1W0X3D2_HYPEX</name>
<protein>
    <submittedName>
        <fullName evidence="10">Sodium/potassium/calcium exchanger 6, mitochondrial</fullName>
    </submittedName>
</protein>
<feature type="transmembrane region" description="Helical" evidence="8">
    <location>
        <begin position="201"/>
        <end position="220"/>
    </location>
</feature>
<feature type="transmembrane region" description="Helical" evidence="8">
    <location>
        <begin position="312"/>
        <end position="332"/>
    </location>
</feature>
<feature type="domain" description="Sodium/calcium exchanger membrane region" evidence="9">
    <location>
        <begin position="408"/>
        <end position="555"/>
    </location>
</feature>
<feature type="transmembrane region" description="Helical" evidence="8">
    <location>
        <begin position="108"/>
        <end position="132"/>
    </location>
</feature>
<dbReference type="Pfam" id="PF01699">
    <property type="entry name" value="Na_Ca_ex"/>
    <property type="match status" value="2"/>
</dbReference>
<dbReference type="GO" id="GO:0016020">
    <property type="term" value="C:membrane"/>
    <property type="evidence" value="ECO:0007669"/>
    <property type="project" value="UniProtKB-SubCell"/>
</dbReference>
<feature type="transmembrane region" description="Helical" evidence="8">
    <location>
        <begin position="374"/>
        <end position="395"/>
    </location>
</feature>
<keyword evidence="4" id="KW-0109">Calcium transport</keyword>
<dbReference type="OrthoDB" id="407410at2759"/>
<feature type="domain" description="Sodium/calcium exchanger membrane region" evidence="9">
    <location>
        <begin position="73"/>
        <end position="215"/>
    </location>
</feature>
<dbReference type="PANTHER" id="PTHR12266">
    <property type="entry name" value="NA+/CA2+ K+ INDEPENDENT EXCHANGER"/>
    <property type="match status" value="1"/>
</dbReference>
<accession>A0A1W0X3D2</accession>
<dbReference type="InterPro" id="IPR051359">
    <property type="entry name" value="CaCA_antiporter"/>
</dbReference>
<dbReference type="PANTHER" id="PTHR12266:SF0">
    <property type="entry name" value="MITOCHONDRIAL SODIUM_CALCIUM EXCHANGER PROTEIN"/>
    <property type="match status" value="1"/>
</dbReference>
<evidence type="ECO:0000256" key="8">
    <source>
        <dbReference type="SAM" id="Phobius"/>
    </source>
</evidence>
<organism evidence="10 11">
    <name type="scientific">Hypsibius exemplaris</name>
    <name type="common">Freshwater tardigrade</name>
    <dbReference type="NCBI Taxonomy" id="2072580"/>
    <lineage>
        <taxon>Eukaryota</taxon>
        <taxon>Metazoa</taxon>
        <taxon>Ecdysozoa</taxon>
        <taxon>Tardigrada</taxon>
        <taxon>Eutardigrada</taxon>
        <taxon>Parachela</taxon>
        <taxon>Hypsibioidea</taxon>
        <taxon>Hypsibiidae</taxon>
        <taxon>Hypsibius</taxon>
    </lineage>
</organism>
<dbReference type="AlphaFoldDB" id="A0A1W0X3D2"/>
<keyword evidence="5 8" id="KW-0812">Transmembrane</keyword>
<comment type="subcellular location">
    <subcellularLocation>
        <location evidence="1">Membrane</location>
        <topology evidence="1">Multi-pass membrane protein</topology>
    </subcellularLocation>
</comment>
<feature type="transmembrane region" description="Helical" evidence="8">
    <location>
        <begin position="144"/>
        <end position="167"/>
    </location>
</feature>
<dbReference type="InterPro" id="IPR044880">
    <property type="entry name" value="NCX_ion-bd_dom_sf"/>
</dbReference>
<dbReference type="Proteomes" id="UP000192578">
    <property type="component" value="Unassembled WGS sequence"/>
</dbReference>
<reference evidence="11" key="1">
    <citation type="submission" date="2017-01" db="EMBL/GenBank/DDBJ databases">
        <title>Comparative genomics of anhydrobiosis in the tardigrade Hypsibius dujardini.</title>
        <authorList>
            <person name="Yoshida Y."/>
            <person name="Koutsovoulos G."/>
            <person name="Laetsch D."/>
            <person name="Stevens L."/>
            <person name="Kumar S."/>
            <person name="Horikawa D."/>
            <person name="Ishino K."/>
            <person name="Komine S."/>
            <person name="Tomita M."/>
            <person name="Blaxter M."/>
            <person name="Arakawa K."/>
        </authorList>
    </citation>
    <scope>NUCLEOTIDE SEQUENCE [LARGE SCALE GENOMIC DNA]</scope>
    <source>
        <strain evidence="11">Z151</strain>
    </source>
</reference>
<keyword evidence="4" id="KW-0406">Ion transport</keyword>
<feature type="transmembrane region" description="Helical" evidence="8">
    <location>
        <begin position="510"/>
        <end position="531"/>
    </location>
</feature>
<comment type="caution">
    <text evidence="10">The sequence shown here is derived from an EMBL/GenBank/DDBJ whole genome shotgun (WGS) entry which is preliminary data.</text>
</comment>
<gene>
    <name evidence="10" type="ORF">BV898_04219</name>
</gene>
<feature type="transmembrane region" description="Helical" evidence="8">
    <location>
        <begin position="176"/>
        <end position="195"/>
    </location>
</feature>
<dbReference type="GO" id="GO:0006874">
    <property type="term" value="P:intracellular calcium ion homeostasis"/>
    <property type="evidence" value="ECO:0007669"/>
    <property type="project" value="TreeGrafter"/>
</dbReference>
<evidence type="ECO:0000256" key="3">
    <source>
        <dbReference type="ARBA" id="ARBA00022449"/>
    </source>
</evidence>
<evidence type="ECO:0000256" key="1">
    <source>
        <dbReference type="ARBA" id="ARBA00004141"/>
    </source>
</evidence>
<dbReference type="EMBL" id="MTYJ01000020">
    <property type="protein sequence ID" value="OQV22009.1"/>
    <property type="molecule type" value="Genomic_DNA"/>
</dbReference>
<keyword evidence="11" id="KW-1185">Reference proteome</keyword>
<sequence>MLYGDTYLMSSSNDTNSSECYDVIRENRLLGYNACYTVLEDPRCAGEGFIPYLELYYCWLGDSMIPLAATLTAFWILVLFITAGLAADNFLCPSLSVIAKNLHLSENLAGVTFLAFGNGAPDIMSSVIAVHSSSGDPGLAIGELLGGGIFVTTVVGAAVAIICPFLLMRRPFIRDIFFYVGGTIWVLVILVRGKIYLAESIGFLVLYGFYVVVAVGGRIARKTCFKRFEEGWAVIPGAASIQVEDSLDSDDAGLLPSDFDQPIADSDEDVPLLAQLSSYSTTGKVTWYGDFVRGCLPREIYHFKRLTTWKKIVCIVCVPFEIILNLTVPVVLDVKDDPKRGWHKILRVVNCVTLPMLVAVLLPGDMNNKVGGVFPSLALALIIALLVAATVFFTSSVNTPPWYHVLFAYIGFFGSCVWVYLTANEIVASLQTLGIALNISTTILGLTVLAWGNSIPDFIADTSMARRGAPRVGISAVIAGPMMNLLLGVGISFTFATSTENPFPVKTTPLTLLSVGTLLLSLVFSFVFVTVSKFHVGRLYGGLLLGLYVVFLSLALPTSLNVLF</sequence>
<evidence type="ECO:0000256" key="7">
    <source>
        <dbReference type="ARBA" id="ARBA00023136"/>
    </source>
</evidence>
<dbReference type="Gene3D" id="1.20.1420.30">
    <property type="entry name" value="NCX, central ion-binding region"/>
    <property type="match status" value="2"/>
</dbReference>
<feature type="transmembrane region" description="Helical" evidence="8">
    <location>
        <begin position="64"/>
        <end position="87"/>
    </location>
</feature>
<feature type="transmembrane region" description="Helical" evidence="8">
    <location>
        <begin position="433"/>
        <end position="452"/>
    </location>
</feature>
<evidence type="ECO:0000256" key="6">
    <source>
        <dbReference type="ARBA" id="ARBA00022989"/>
    </source>
</evidence>
<keyword evidence="3" id="KW-0050">Antiport</keyword>
<keyword evidence="4" id="KW-0106">Calcium</keyword>
<feature type="transmembrane region" description="Helical" evidence="8">
    <location>
        <begin position="401"/>
        <end position="421"/>
    </location>
</feature>
<evidence type="ECO:0000256" key="5">
    <source>
        <dbReference type="ARBA" id="ARBA00022692"/>
    </source>
</evidence>
<dbReference type="InterPro" id="IPR004837">
    <property type="entry name" value="NaCa_Exmemb"/>
</dbReference>
<evidence type="ECO:0000256" key="4">
    <source>
        <dbReference type="ARBA" id="ARBA00022568"/>
    </source>
</evidence>
<evidence type="ECO:0000259" key="9">
    <source>
        <dbReference type="Pfam" id="PF01699"/>
    </source>
</evidence>
<feature type="transmembrane region" description="Helical" evidence="8">
    <location>
        <begin position="472"/>
        <end position="498"/>
    </location>
</feature>
<feature type="transmembrane region" description="Helical" evidence="8">
    <location>
        <begin position="543"/>
        <end position="563"/>
    </location>
</feature>
<keyword evidence="6 8" id="KW-1133">Transmembrane helix</keyword>
<proteinExistence type="predicted"/>
<keyword evidence="2" id="KW-0813">Transport</keyword>
<evidence type="ECO:0000313" key="10">
    <source>
        <dbReference type="EMBL" id="OQV22009.1"/>
    </source>
</evidence>
<evidence type="ECO:0000313" key="11">
    <source>
        <dbReference type="Proteomes" id="UP000192578"/>
    </source>
</evidence>
<dbReference type="GO" id="GO:0005432">
    <property type="term" value="F:calcium:sodium antiporter activity"/>
    <property type="evidence" value="ECO:0007669"/>
    <property type="project" value="TreeGrafter"/>
</dbReference>
<keyword evidence="7 8" id="KW-0472">Membrane</keyword>